<gene>
    <name evidence="1" type="ORF">METZ01_LOCUS235916</name>
</gene>
<accession>A0A382H784</accession>
<evidence type="ECO:0000313" key="1">
    <source>
        <dbReference type="EMBL" id="SVB83062.1"/>
    </source>
</evidence>
<dbReference type="AlphaFoldDB" id="A0A382H784"/>
<protein>
    <submittedName>
        <fullName evidence="1">Uncharacterized protein</fullName>
    </submittedName>
</protein>
<name>A0A382H784_9ZZZZ</name>
<organism evidence="1">
    <name type="scientific">marine metagenome</name>
    <dbReference type="NCBI Taxonomy" id="408172"/>
    <lineage>
        <taxon>unclassified sequences</taxon>
        <taxon>metagenomes</taxon>
        <taxon>ecological metagenomes</taxon>
    </lineage>
</organism>
<dbReference type="EMBL" id="UINC01059539">
    <property type="protein sequence ID" value="SVB83062.1"/>
    <property type="molecule type" value="Genomic_DNA"/>
</dbReference>
<proteinExistence type="predicted"/>
<sequence length="53" mass="6166">MEATNNNIYQFNKQAHHNSNNWYIAVINWYVEQYGDLPSKVGPGKDVKLILDN</sequence>
<reference evidence="1" key="1">
    <citation type="submission" date="2018-05" db="EMBL/GenBank/DDBJ databases">
        <authorList>
            <person name="Lanie J.A."/>
            <person name="Ng W.-L."/>
            <person name="Kazmierczak K.M."/>
            <person name="Andrzejewski T.M."/>
            <person name="Davidsen T.M."/>
            <person name="Wayne K.J."/>
            <person name="Tettelin H."/>
            <person name="Glass J.I."/>
            <person name="Rusch D."/>
            <person name="Podicherti R."/>
            <person name="Tsui H.-C.T."/>
            <person name="Winkler M.E."/>
        </authorList>
    </citation>
    <scope>NUCLEOTIDE SEQUENCE</scope>
</reference>